<reference evidence="2 3" key="2">
    <citation type="submission" date="2018-08" db="EMBL/GenBank/DDBJ databases">
        <authorList>
            <person name="Laetsch R D."/>
            <person name="Stevens L."/>
            <person name="Kumar S."/>
            <person name="Blaxter L. M."/>
        </authorList>
    </citation>
    <scope>NUCLEOTIDE SEQUENCE [LARGE SCALE GENOMIC DNA]</scope>
</reference>
<dbReference type="EMBL" id="UYRW01000964">
    <property type="protein sequence ID" value="VDK72664.1"/>
    <property type="molecule type" value="Genomic_DNA"/>
</dbReference>
<dbReference type="OrthoDB" id="5849237at2759"/>
<proteinExistence type="predicted"/>
<evidence type="ECO:0000313" key="4">
    <source>
        <dbReference type="WBParaSite" id="nOo.2.0.1.t04345-RA"/>
    </source>
</evidence>
<protein>
    <submittedName>
        <fullName evidence="4">Elf4 domain-containing protein</fullName>
    </submittedName>
</protein>
<evidence type="ECO:0000313" key="2">
    <source>
        <dbReference type="EMBL" id="VDK72664.1"/>
    </source>
</evidence>
<name>A0A182E8I9_ONCOC</name>
<gene>
    <name evidence="2" type="ORF">NOO_LOCUS4345</name>
</gene>
<sequence length="261" mass="28853">MAEERNSENNVPEIVIDYDNSNILYEDDMDVASEVVVETYSHQQQENSVYACEVSTVQPLVYESYAVPDYGEDNSIAILANVFQNALPDEQREMLEIKSNPEGSGIFTTHSVEINSDEVTVTTNSPQNRTDPIIDQKFLNEKKNIAITKEMSPDLQSELDPAPIEIDGVCHQTEMMNDEKPGASEGFNSAHHMLTRSAAKGNRRKNITLAAKSASHSAEEDKTQKKRKGSRANSTSSGDTSAHSLRASSSPKKMPKKPRCS</sequence>
<feature type="region of interest" description="Disordered" evidence="1">
    <location>
        <begin position="196"/>
        <end position="261"/>
    </location>
</feature>
<dbReference type="Proteomes" id="UP000271087">
    <property type="component" value="Unassembled WGS sequence"/>
</dbReference>
<evidence type="ECO:0000313" key="3">
    <source>
        <dbReference type="Proteomes" id="UP000271087"/>
    </source>
</evidence>
<evidence type="ECO:0000256" key="1">
    <source>
        <dbReference type="SAM" id="MobiDB-lite"/>
    </source>
</evidence>
<dbReference type="AlphaFoldDB" id="A0A182E8I9"/>
<reference evidence="4" key="1">
    <citation type="submission" date="2016-06" db="UniProtKB">
        <authorList>
            <consortium name="WormBaseParasite"/>
        </authorList>
    </citation>
    <scope>IDENTIFICATION</scope>
</reference>
<keyword evidence="3" id="KW-1185">Reference proteome</keyword>
<organism evidence="4">
    <name type="scientific">Onchocerca ochengi</name>
    <name type="common">Filarial nematode worm</name>
    <dbReference type="NCBI Taxonomy" id="42157"/>
    <lineage>
        <taxon>Eukaryota</taxon>
        <taxon>Metazoa</taxon>
        <taxon>Ecdysozoa</taxon>
        <taxon>Nematoda</taxon>
        <taxon>Chromadorea</taxon>
        <taxon>Rhabditida</taxon>
        <taxon>Spirurina</taxon>
        <taxon>Spiruromorpha</taxon>
        <taxon>Filarioidea</taxon>
        <taxon>Onchocercidae</taxon>
        <taxon>Onchocerca</taxon>
    </lineage>
</organism>
<accession>A0A182E8I9</accession>
<feature type="compositionally biased region" description="Polar residues" evidence="1">
    <location>
        <begin position="231"/>
        <end position="247"/>
    </location>
</feature>
<dbReference type="WBParaSite" id="nOo.2.0.1.t04345-RA">
    <property type="protein sequence ID" value="nOo.2.0.1.t04345-RA"/>
    <property type="gene ID" value="nOo.2.0.1.g04345"/>
</dbReference>